<reference evidence="1 2" key="1">
    <citation type="submission" date="2021-05" db="EMBL/GenBank/DDBJ databases">
        <title>Genome Assembly of Synthetic Allotetraploid Brassica napus Reveals Homoeologous Exchanges between Subgenomes.</title>
        <authorList>
            <person name="Davis J.T."/>
        </authorList>
    </citation>
    <scope>NUCLEOTIDE SEQUENCE [LARGE SCALE GENOMIC DNA]</scope>
    <source>
        <strain evidence="2">cv. Da-Ae</strain>
        <tissue evidence="1">Seedling</tissue>
    </source>
</reference>
<gene>
    <name evidence="1" type="ORF">HID58_024856</name>
</gene>
<proteinExistence type="predicted"/>
<protein>
    <submittedName>
        <fullName evidence="1">Uncharacterized protein</fullName>
    </submittedName>
</protein>
<comment type="caution">
    <text evidence="1">The sequence shown here is derived from an EMBL/GenBank/DDBJ whole genome shotgun (WGS) entry which is preliminary data.</text>
</comment>
<dbReference type="EMBL" id="JAGKQM010000007">
    <property type="protein sequence ID" value="KAH0917196.1"/>
    <property type="molecule type" value="Genomic_DNA"/>
</dbReference>
<keyword evidence="2" id="KW-1185">Reference proteome</keyword>
<accession>A0ABQ8CLF8</accession>
<name>A0ABQ8CLF8_BRANA</name>
<evidence type="ECO:0000313" key="2">
    <source>
        <dbReference type="Proteomes" id="UP000824890"/>
    </source>
</evidence>
<sequence length="28" mass="3348">MRTTNALKKAWTWRIQKPKFTRELKTGG</sequence>
<organism evidence="1 2">
    <name type="scientific">Brassica napus</name>
    <name type="common">Rape</name>
    <dbReference type="NCBI Taxonomy" id="3708"/>
    <lineage>
        <taxon>Eukaryota</taxon>
        <taxon>Viridiplantae</taxon>
        <taxon>Streptophyta</taxon>
        <taxon>Embryophyta</taxon>
        <taxon>Tracheophyta</taxon>
        <taxon>Spermatophyta</taxon>
        <taxon>Magnoliopsida</taxon>
        <taxon>eudicotyledons</taxon>
        <taxon>Gunneridae</taxon>
        <taxon>Pentapetalae</taxon>
        <taxon>rosids</taxon>
        <taxon>malvids</taxon>
        <taxon>Brassicales</taxon>
        <taxon>Brassicaceae</taxon>
        <taxon>Brassiceae</taxon>
        <taxon>Brassica</taxon>
    </lineage>
</organism>
<dbReference type="Proteomes" id="UP000824890">
    <property type="component" value="Unassembled WGS sequence"/>
</dbReference>
<evidence type="ECO:0000313" key="1">
    <source>
        <dbReference type="EMBL" id="KAH0917196.1"/>
    </source>
</evidence>